<feature type="compositionally biased region" description="Basic and acidic residues" evidence="1">
    <location>
        <begin position="32"/>
        <end position="41"/>
    </location>
</feature>
<evidence type="ECO:0000313" key="3">
    <source>
        <dbReference type="Proteomes" id="UP000283269"/>
    </source>
</evidence>
<proteinExistence type="predicted"/>
<dbReference type="Proteomes" id="UP000283269">
    <property type="component" value="Unassembled WGS sequence"/>
</dbReference>
<protein>
    <recommendedName>
        <fullName evidence="4">Retrotransposon gag domain-containing protein</fullName>
    </recommendedName>
</protein>
<feature type="compositionally biased region" description="Basic residues" evidence="1">
    <location>
        <begin position="290"/>
        <end position="302"/>
    </location>
</feature>
<name>A0A409XLY7_PSICY</name>
<sequence>MAPRYPLRSRSRADPGDQHSDHVIPDSDPDVASEHSPRRTYSDVVSLRPPPPSYDGERDASTLPTERLAHNGNGSIHDDNLGHTVVPTSDRENTDYTSSPENSEDDQNGPWTTVKNKRTKKLEAAMRRNISTDVMHTKKHVTERNLEIDSVIREAKKSLTKDDKERIHRRNKRIHHERSHLLGEGTSKNKGKTIGPREWGNAGIPASELDPKAQKKAMKIAKKAKKGFNNKEAPAVHMAPIISESISNAPGIRFDRVADRKHIRNELLPVSARPAAHINPKSFLGTALKSVKKPKGKSKKTKHEPSSSSSSPSSEDSSESSESSSSNSSDTSESSESSPSSASTESSDSSKDPHHRSGRRKRRTKHRKTKPTSGGGKAFKPNVYDGRADPRAYHRFVKESNAYLEDSGFRKKQRILALSYFMEGKAYDYYLQKAAIHEETMSLSTFYEELFNYCFPIDYRQRIRKKFEHATQGTQRVSEYVYYLEEQYNLLGSLTESDLVSRFWNGASESIQRGLWRDGLHPDSSTWDEVVRQSKIIEISKNVSRHNKDQLAAPHDLKRQLENKCQDKSQS</sequence>
<evidence type="ECO:0008006" key="4">
    <source>
        <dbReference type="Google" id="ProtNLM"/>
    </source>
</evidence>
<feature type="region of interest" description="Disordered" evidence="1">
    <location>
        <begin position="183"/>
        <end position="212"/>
    </location>
</feature>
<feature type="compositionally biased region" description="Basic residues" evidence="1">
    <location>
        <begin position="353"/>
        <end position="370"/>
    </location>
</feature>
<evidence type="ECO:0000313" key="2">
    <source>
        <dbReference type="EMBL" id="PPQ91754.1"/>
    </source>
</evidence>
<dbReference type="AlphaFoldDB" id="A0A409XLY7"/>
<keyword evidence="3" id="KW-1185">Reference proteome</keyword>
<evidence type="ECO:0000256" key="1">
    <source>
        <dbReference type="SAM" id="MobiDB-lite"/>
    </source>
</evidence>
<dbReference type="InParanoid" id="A0A409XLY7"/>
<reference evidence="2 3" key="1">
    <citation type="journal article" date="2018" name="Evol. Lett.">
        <title>Horizontal gene cluster transfer increased hallucinogenic mushroom diversity.</title>
        <authorList>
            <person name="Reynolds H.T."/>
            <person name="Vijayakumar V."/>
            <person name="Gluck-Thaler E."/>
            <person name="Korotkin H.B."/>
            <person name="Matheny P.B."/>
            <person name="Slot J.C."/>
        </authorList>
    </citation>
    <scope>NUCLEOTIDE SEQUENCE [LARGE SCALE GENOMIC DNA]</scope>
    <source>
        <strain evidence="2 3">2631</strain>
    </source>
</reference>
<accession>A0A409XLY7</accession>
<organism evidence="2 3">
    <name type="scientific">Psilocybe cyanescens</name>
    <dbReference type="NCBI Taxonomy" id="93625"/>
    <lineage>
        <taxon>Eukaryota</taxon>
        <taxon>Fungi</taxon>
        <taxon>Dikarya</taxon>
        <taxon>Basidiomycota</taxon>
        <taxon>Agaricomycotina</taxon>
        <taxon>Agaricomycetes</taxon>
        <taxon>Agaricomycetidae</taxon>
        <taxon>Agaricales</taxon>
        <taxon>Agaricineae</taxon>
        <taxon>Strophariaceae</taxon>
        <taxon>Psilocybe</taxon>
    </lineage>
</organism>
<dbReference type="EMBL" id="NHYD01001257">
    <property type="protein sequence ID" value="PPQ91754.1"/>
    <property type="molecule type" value="Genomic_DNA"/>
</dbReference>
<feature type="compositionally biased region" description="Low complexity" evidence="1">
    <location>
        <begin position="306"/>
        <end position="347"/>
    </location>
</feature>
<feature type="compositionally biased region" description="Basic and acidic residues" evidence="1">
    <location>
        <begin position="11"/>
        <end position="25"/>
    </location>
</feature>
<gene>
    <name evidence="2" type="ORF">CVT25_013236</name>
</gene>
<feature type="region of interest" description="Disordered" evidence="1">
    <location>
        <begin position="281"/>
        <end position="385"/>
    </location>
</feature>
<comment type="caution">
    <text evidence="2">The sequence shown here is derived from an EMBL/GenBank/DDBJ whole genome shotgun (WGS) entry which is preliminary data.</text>
</comment>
<dbReference type="OrthoDB" id="3267748at2759"/>
<dbReference type="STRING" id="93625.A0A409XLY7"/>
<feature type="region of interest" description="Disordered" evidence="1">
    <location>
        <begin position="1"/>
        <end position="120"/>
    </location>
</feature>